<organism evidence="1 2">
    <name type="scientific">Heliobacterium modesticaldum (strain ATCC 51547 / Ice1)</name>
    <dbReference type="NCBI Taxonomy" id="498761"/>
    <lineage>
        <taxon>Bacteria</taxon>
        <taxon>Bacillati</taxon>
        <taxon>Bacillota</taxon>
        <taxon>Clostridia</taxon>
        <taxon>Eubacteriales</taxon>
        <taxon>Heliobacteriaceae</taxon>
        <taxon>Heliomicrobium</taxon>
    </lineage>
</organism>
<dbReference type="EMBL" id="CP000930">
    <property type="protein sequence ID" value="ABZ85600.1"/>
    <property type="molecule type" value="Genomic_DNA"/>
</dbReference>
<dbReference type="AlphaFoldDB" id="B0TEB8"/>
<keyword evidence="2" id="KW-1185">Reference proteome</keyword>
<dbReference type="STRING" id="498761.HM1_3099"/>
<evidence type="ECO:0000313" key="2">
    <source>
        <dbReference type="Proteomes" id="UP000008550"/>
    </source>
</evidence>
<accession>B0TEB8</accession>
<gene>
    <name evidence="1" type="ORF">HM1_3099</name>
</gene>
<name>B0TEB8_HELMI</name>
<sequence length="69" mass="7492">MRGRGLITPSYSILFFKAFQLTIEIVEQTPLIVVTAAQEDLLSDVGAVLADKFHHRHLLITGLCAGAAL</sequence>
<dbReference type="KEGG" id="hmo:HM1_3099"/>
<proteinExistence type="predicted"/>
<evidence type="ECO:0000313" key="1">
    <source>
        <dbReference type="EMBL" id="ABZ85600.1"/>
    </source>
</evidence>
<reference evidence="1 2" key="1">
    <citation type="journal article" date="2008" name="J. Bacteriol.">
        <title>The genome of Heliobacterium modesticaldum, a phototrophic representative of the Firmicutes containing the simplest photosynthetic apparatus.</title>
        <authorList>
            <person name="Sattley W.M."/>
            <person name="Madigan M.T."/>
            <person name="Swingley W.D."/>
            <person name="Cheung P.C."/>
            <person name="Clocksin K.M."/>
            <person name="Conrad A.L."/>
            <person name="Dejesa L.C."/>
            <person name="Honchak B.M."/>
            <person name="Jung D.O."/>
            <person name="Karbach L.E."/>
            <person name="Kurdoglu A."/>
            <person name="Lahiri S."/>
            <person name="Mastrian S.D."/>
            <person name="Page L.E."/>
            <person name="Taylor H.L."/>
            <person name="Wang Z.T."/>
            <person name="Raymond J."/>
            <person name="Chen M."/>
            <person name="Blankenship R.E."/>
            <person name="Touchman J.W."/>
        </authorList>
    </citation>
    <scope>NUCLEOTIDE SEQUENCE [LARGE SCALE GENOMIC DNA]</scope>
    <source>
        <strain evidence="2">ATCC 51547 / Ice1</strain>
    </source>
</reference>
<protein>
    <submittedName>
        <fullName evidence="1">Uncharacterized protein</fullName>
    </submittedName>
</protein>
<dbReference type="HOGENOM" id="CLU_2770223_0_0_9"/>
<dbReference type="Proteomes" id="UP000008550">
    <property type="component" value="Chromosome"/>
</dbReference>